<dbReference type="AlphaFoldDB" id="A0A9P1BL71"/>
<organism evidence="2">
    <name type="scientific">Cladocopium goreaui</name>
    <dbReference type="NCBI Taxonomy" id="2562237"/>
    <lineage>
        <taxon>Eukaryota</taxon>
        <taxon>Sar</taxon>
        <taxon>Alveolata</taxon>
        <taxon>Dinophyceae</taxon>
        <taxon>Suessiales</taxon>
        <taxon>Symbiodiniaceae</taxon>
        <taxon>Cladocopium</taxon>
    </lineage>
</organism>
<evidence type="ECO:0000313" key="3">
    <source>
        <dbReference type="EMBL" id="CAL1128794.1"/>
    </source>
</evidence>
<evidence type="ECO:0000313" key="4">
    <source>
        <dbReference type="Proteomes" id="UP001152797"/>
    </source>
</evidence>
<reference evidence="3" key="2">
    <citation type="submission" date="2024-04" db="EMBL/GenBank/DDBJ databases">
        <authorList>
            <person name="Chen Y."/>
            <person name="Shah S."/>
            <person name="Dougan E. K."/>
            <person name="Thang M."/>
            <person name="Chan C."/>
        </authorList>
    </citation>
    <scope>NUCLEOTIDE SEQUENCE [LARGE SCALE GENOMIC DNA]</scope>
</reference>
<dbReference type="OrthoDB" id="10483376at2759"/>
<gene>
    <name evidence="2" type="ORF">C1SCF055_LOCUS3749</name>
</gene>
<evidence type="ECO:0000313" key="2">
    <source>
        <dbReference type="EMBL" id="CAI3975419.1"/>
    </source>
</evidence>
<keyword evidence="4" id="KW-1185">Reference proteome</keyword>
<protein>
    <submittedName>
        <fullName evidence="2">Uncharacterized protein</fullName>
    </submittedName>
</protein>
<keyword evidence="1" id="KW-0472">Membrane</keyword>
<evidence type="ECO:0000256" key="1">
    <source>
        <dbReference type="SAM" id="Phobius"/>
    </source>
</evidence>
<keyword evidence="1" id="KW-0812">Transmembrane</keyword>
<dbReference type="Proteomes" id="UP001152797">
    <property type="component" value="Unassembled WGS sequence"/>
</dbReference>
<dbReference type="EMBL" id="CAMXCT010000202">
    <property type="protein sequence ID" value="CAI3975419.1"/>
    <property type="molecule type" value="Genomic_DNA"/>
</dbReference>
<comment type="caution">
    <text evidence="2">The sequence shown here is derived from an EMBL/GenBank/DDBJ whole genome shotgun (WGS) entry which is preliminary data.</text>
</comment>
<name>A0A9P1BL71_9DINO</name>
<dbReference type="EMBL" id="CAMXCT030000202">
    <property type="protein sequence ID" value="CAL4762731.1"/>
    <property type="molecule type" value="Genomic_DNA"/>
</dbReference>
<reference evidence="2" key="1">
    <citation type="submission" date="2022-10" db="EMBL/GenBank/DDBJ databases">
        <authorList>
            <person name="Chen Y."/>
            <person name="Dougan E. K."/>
            <person name="Chan C."/>
            <person name="Rhodes N."/>
            <person name="Thang M."/>
        </authorList>
    </citation>
    <scope>NUCLEOTIDE SEQUENCE</scope>
</reference>
<proteinExistence type="predicted"/>
<keyword evidence="1" id="KW-1133">Transmembrane helix</keyword>
<sequence length="179" mass="19403">MATRVRPRIFKLSGLERDRKMRDLVSFDIEGCCGCSSKGKKGPQGAFDALDESALLVDQRVDGPASRKAKVYPSMPCWQVLLLGTMILSIIGLAAGIGYLTLHKEAEPAANPQCPAKVHENCPAEWLISSNPGGYHCLQKLARQTSETAYEKSEGACRPKSAGPFPKKDCHKQCSIGNV</sequence>
<feature type="transmembrane region" description="Helical" evidence="1">
    <location>
        <begin position="80"/>
        <end position="102"/>
    </location>
</feature>
<dbReference type="EMBL" id="CAMXCT020000202">
    <property type="protein sequence ID" value="CAL1128794.1"/>
    <property type="molecule type" value="Genomic_DNA"/>
</dbReference>
<accession>A0A9P1BL71</accession>